<dbReference type="InterPro" id="IPR034193">
    <property type="entry name" value="PCSK9_ProteinaseK-like"/>
</dbReference>
<dbReference type="Gene3D" id="3.30.70.80">
    <property type="entry name" value="Peptidase S8 propeptide/proteinase inhibitor I9"/>
    <property type="match status" value="1"/>
</dbReference>
<evidence type="ECO:0000259" key="15">
    <source>
        <dbReference type="Pfam" id="PF05922"/>
    </source>
</evidence>
<evidence type="ECO:0000256" key="11">
    <source>
        <dbReference type="ARBA" id="ARBA00023180"/>
    </source>
</evidence>
<dbReference type="PANTHER" id="PTHR43806">
    <property type="entry name" value="PEPTIDASE S8"/>
    <property type="match status" value="1"/>
</dbReference>
<feature type="active site" description="Charge relay system" evidence="12">
    <location>
        <position position="345"/>
    </location>
</feature>
<dbReference type="InterPro" id="IPR036852">
    <property type="entry name" value="Peptidase_S8/S53_dom_sf"/>
</dbReference>
<dbReference type="GO" id="GO:0004252">
    <property type="term" value="F:serine-type endopeptidase activity"/>
    <property type="evidence" value="ECO:0007669"/>
    <property type="project" value="UniProtKB-UniRule"/>
</dbReference>
<dbReference type="MEROPS" id="S08.115"/>
<keyword evidence="6 13" id="KW-0732">Signal</keyword>
<dbReference type="PROSITE" id="PS00138">
    <property type="entry name" value="SUBTILASE_SER"/>
    <property type="match status" value="1"/>
</dbReference>
<dbReference type="InterPro" id="IPR000209">
    <property type="entry name" value="Peptidase_S8/S53_dom"/>
</dbReference>
<dbReference type="Gene3D" id="3.40.50.200">
    <property type="entry name" value="Peptidase S8/S53 domain"/>
    <property type="match status" value="1"/>
</dbReference>
<evidence type="ECO:0000256" key="6">
    <source>
        <dbReference type="ARBA" id="ARBA00022729"/>
    </source>
</evidence>
<dbReference type="CDD" id="cd04077">
    <property type="entry name" value="Peptidases_S8_PCSK9_ProteinaseK_like"/>
    <property type="match status" value="1"/>
</dbReference>
<keyword evidence="9" id="KW-0843">Virulence</keyword>
<keyword evidence="8 12" id="KW-0720">Serine protease</keyword>
<dbReference type="PANTHER" id="PTHR43806:SF11">
    <property type="entry name" value="CEREVISIN-RELATED"/>
    <property type="match status" value="1"/>
</dbReference>
<comment type="subcellular location">
    <subcellularLocation>
        <location evidence="2">Secreted</location>
    </subcellularLocation>
</comment>
<dbReference type="PRINTS" id="PR00723">
    <property type="entry name" value="SUBTILISIN"/>
</dbReference>
<protein>
    <submittedName>
        <fullName evidence="16">Uncharacterized protein</fullName>
    </submittedName>
</protein>
<dbReference type="FunFam" id="3.40.50.200:FF:000014">
    <property type="entry name" value="Proteinase K"/>
    <property type="match status" value="1"/>
</dbReference>
<sequence length="399" mass="41764">MRFMKAVAFAFELLSAVNAARLLDVANKNDIVPDSYIVVLKKSVSSLDFDSHLAWAANIHHENLSKRGSMTAGGLRHVYRINGWYGYSGSFDRETLGAILENDDVDYVEPDRHVSLNALVTQPNAPSWGLGRISHRQRGSPDFVYDDTAGQGITFYGVDTGIDIRHPDFGGRAVWGTNTAGGSNTDGHGHGTHTAGTVAGATYGIAKKARIVAVKVLNDRGAGQWSGIIGGMNWAVNHARQNRVLGKAVMNMSLGGGLSSAVNQAATNTQNAGIFLAVAAGNDNRDAANTSPASAQGVCTVAASTEQDSKASFSNWGRTVEIYAPGTNIISTMPGGRAGRMSGTSMAAPHVAGAGAALMAMEGTRASDVCSRLIQLAQGRISNPGTGTTNKLLYNGSGR</sequence>
<evidence type="ECO:0000256" key="9">
    <source>
        <dbReference type="ARBA" id="ARBA00023026"/>
    </source>
</evidence>
<dbReference type="InterPro" id="IPR015500">
    <property type="entry name" value="Peptidase_S8_subtilisin-rel"/>
</dbReference>
<evidence type="ECO:0000256" key="4">
    <source>
        <dbReference type="ARBA" id="ARBA00022525"/>
    </source>
</evidence>
<evidence type="ECO:0000256" key="2">
    <source>
        <dbReference type="ARBA" id="ARBA00004613"/>
    </source>
</evidence>
<evidence type="ECO:0000256" key="8">
    <source>
        <dbReference type="ARBA" id="ARBA00022825"/>
    </source>
</evidence>
<keyword evidence="11" id="KW-0325">Glycoprotein</keyword>
<dbReference type="GO" id="GO:0005576">
    <property type="term" value="C:extracellular region"/>
    <property type="evidence" value="ECO:0007669"/>
    <property type="project" value="UniProtKB-SubCell"/>
</dbReference>
<keyword evidence="4" id="KW-0964">Secreted</keyword>
<evidence type="ECO:0000256" key="1">
    <source>
        <dbReference type="ARBA" id="ARBA00002101"/>
    </source>
</evidence>
<comment type="function">
    <text evidence="1">Secreted subtilisin-like serine protease with keratinolytic activity that contributes to pathogenicity.</text>
</comment>
<evidence type="ECO:0000313" key="16">
    <source>
        <dbReference type="EMBL" id="EEP78131.1"/>
    </source>
</evidence>
<evidence type="ECO:0000256" key="3">
    <source>
        <dbReference type="ARBA" id="ARBA00011073"/>
    </source>
</evidence>
<dbReference type="Pfam" id="PF00082">
    <property type="entry name" value="Peptidase_S8"/>
    <property type="match status" value="1"/>
</dbReference>
<dbReference type="Pfam" id="PF05922">
    <property type="entry name" value="Inhibitor_I9"/>
    <property type="match status" value="1"/>
</dbReference>
<evidence type="ECO:0000256" key="5">
    <source>
        <dbReference type="ARBA" id="ARBA00022670"/>
    </source>
</evidence>
<dbReference type="InterPro" id="IPR050131">
    <property type="entry name" value="Peptidase_S8_subtilisin-like"/>
</dbReference>
<feature type="active site" description="Charge relay system" evidence="12">
    <location>
        <position position="190"/>
    </location>
</feature>
<reference evidence="17" key="1">
    <citation type="journal article" date="2009" name="Genome Res.">
        <title>Comparative genomic analyses of the human fungal pathogens Coccidioides and their relatives.</title>
        <authorList>
            <person name="Sharpton T.J."/>
            <person name="Stajich J.E."/>
            <person name="Rounsley S.D."/>
            <person name="Gardner M.J."/>
            <person name="Wortman J.R."/>
            <person name="Jordar V.S."/>
            <person name="Maiti R."/>
            <person name="Kodira C.D."/>
            <person name="Neafsey D.E."/>
            <person name="Zeng Q."/>
            <person name="Hung C.-Y."/>
            <person name="McMahan C."/>
            <person name="Muszewska A."/>
            <person name="Grynberg M."/>
            <person name="Mandel M.A."/>
            <person name="Kellner E.M."/>
            <person name="Barker B.M."/>
            <person name="Galgiani J.N."/>
            <person name="Orbach M.J."/>
            <person name="Kirkland T.N."/>
            <person name="Cole G.T."/>
            <person name="Henn M.R."/>
            <person name="Birren B.W."/>
            <person name="Taylor J.W."/>
        </authorList>
    </citation>
    <scope>NUCLEOTIDE SEQUENCE [LARGE SCALE GENOMIC DNA]</scope>
    <source>
        <strain evidence="17">UAMH 1704</strain>
    </source>
</reference>
<dbReference type="GeneID" id="8438995"/>
<evidence type="ECO:0000259" key="14">
    <source>
        <dbReference type="Pfam" id="PF00082"/>
    </source>
</evidence>
<dbReference type="RefSeq" id="XP_002543460.1">
    <property type="nucleotide sequence ID" value="XM_002543414.1"/>
</dbReference>
<dbReference type="EMBL" id="CH476616">
    <property type="protein sequence ID" value="EEP78131.1"/>
    <property type="molecule type" value="Genomic_DNA"/>
</dbReference>
<dbReference type="Proteomes" id="UP000002058">
    <property type="component" value="Unassembled WGS sequence"/>
</dbReference>
<organism evidence="16 17">
    <name type="scientific">Uncinocarpus reesii (strain UAMH 1704)</name>
    <dbReference type="NCBI Taxonomy" id="336963"/>
    <lineage>
        <taxon>Eukaryota</taxon>
        <taxon>Fungi</taxon>
        <taxon>Dikarya</taxon>
        <taxon>Ascomycota</taxon>
        <taxon>Pezizomycotina</taxon>
        <taxon>Eurotiomycetes</taxon>
        <taxon>Eurotiomycetidae</taxon>
        <taxon>Onygenales</taxon>
        <taxon>Onygenaceae</taxon>
        <taxon>Uncinocarpus</taxon>
    </lineage>
</organism>
<dbReference type="SUPFAM" id="SSF54897">
    <property type="entry name" value="Protease propeptides/inhibitors"/>
    <property type="match status" value="1"/>
</dbReference>
<gene>
    <name evidence="16" type="ORF">UREG_02976</name>
</gene>
<dbReference type="OrthoDB" id="206201at2759"/>
<dbReference type="eggNOG" id="KOG1153">
    <property type="taxonomic scope" value="Eukaryota"/>
</dbReference>
<dbReference type="InterPro" id="IPR010259">
    <property type="entry name" value="S8pro/Inhibitor_I9"/>
</dbReference>
<dbReference type="OMA" id="GWHAYSG"/>
<dbReference type="SUPFAM" id="SSF52743">
    <property type="entry name" value="Subtilisin-like"/>
    <property type="match status" value="1"/>
</dbReference>
<evidence type="ECO:0000256" key="7">
    <source>
        <dbReference type="ARBA" id="ARBA00022801"/>
    </source>
</evidence>
<dbReference type="InterPro" id="IPR037045">
    <property type="entry name" value="S8pro/Inhibitor_I9_sf"/>
</dbReference>
<dbReference type="PROSITE" id="PS51892">
    <property type="entry name" value="SUBTILASE"/>
    <property type="match status" value="1"/>
</dbReference>
<feature type="domain" description="Peptidase S8/S53" evidence="14">
    <location>
        <begin position="158"/>
        <end position="360"/>
    </location>
</feature>
<proteinExistence type="inferred from homology"/>
<feature type="domain" description="Inhibitor I9" evidence="15">
    <location>
        <begin position="35"/>
        <end position="116"/>
    </location>
</feature>
<keyword evidence="5 12" id="KW-0645">Protease</keyword>
<dbReference type="GO" id="GO:0006508">
    <property type="term" value="P:proteolysis"/>
    <property type="evidence" value="ECO:0007669"/>
    <property type="project" value="UniProtKB-KW"/>
</dbReference>
<name>C4JNH8_UNCRE</name>
<dbReference type="HOGENOM" id="CLU_011263_1_3_1"/>
<dbReference type="InterPro" id="IPR023828">
    <property type="entry name" value="Peptidase_S8_Ser-AS"/>
</dbReference>
<dbReference type="VEuPathDB" id="FungiDB:UREG_02976"/>
<keyword evidence="10" id="KW-0865">Zymogen</keyword>
<dbReference type="InParanoid" id="C4JNH8"/>
<dbReference type="AlphaFoldDB" id="C4JNH8"/>
<evidence type="ECO:0000313" key="17">
    <source>
        <dbReference type="Proteomes" id="UP000002058"/>
    </source>
</evidence>
<feature type="chain" id="PRO_5002939324" evidence="13">
    <location>
        <begin position="20"/>
        <end position="399"/>
    </location>
</feature>
<keyword evidence="17" id="KW-1185">Reference proteome</keyword>
<evidence type="ECO:0000256" key="13">
    <source>
        <dbReference type="SAM" id="SignalP"/>
    </source>
</evidence>
<feature type="active site" description="Charge relay system" evidence="12">
    <location>
        <position position="159"/>
    </location>
</feature>
<evidence type="ECO:0000256" key="12">
    <source>
        <dbReference type="PROSITE-ProRule" id="PRU01240"/>
    </source>
</evidence>
<dbReference type="KEGG" id="ure:UREG_02976"/>
<comment type="similarity">
    <text evidence="3 12">Belongs to the peptidase S8 family.</text>
</comment>
<accession>C4JNH8</accession>
<feature type="signal peptide" evidence="13">
    <location>
        <begin position="1"/>
        <end position="19"/>
    </location>
</feature>
<evidence type="ECO:0000256" key="10">
    <source>
        <dbReference type="ARBA" id="ARBA00023145"/>
    </source>
</evidence>
<keyword evidence="7 12" id="KW-0378">Hydrolase</keyword>